<dbReference type="InterPro" id="IPR004360">
    <property type="entry name" value="Glyas_Fos-R_dOase_dom"/>
</dbReference>
<reference evidence="2 3" key="1">
    <citation type="submission" date="2017-04" db="EMBL/GenBank/DDBJ databases">
        <authorList>
            <person name="Afonso C.L."/>
            <person name="Miller P.J."/>
            <person name="Scott M.A."/>
            <person name="Spackman E."/>
            <person name="Goraichik I."/>
            <person name="Dimitrov K.M."/>
            <person name="Suarez D.L."/>
            <person name="Swayne D.E."/>
        </authorList>
    </citation>
    <scope>NUCLEOTIDE SEQUENCE [LARGE SCALE GENOMIC DNA]</scope>
    <source>
        <strain evidence="2 3">DSM 23236</strain>
    </source>
</reference>
<name>A0A1W1X8W9_9NEIS</name>
<protein>
    <submittedName>
        <fullName evidence="2">Catechol 2,3-dioxygenase</fullName>
    </submittedName>
</protein>
<dbReference type="PANTHER" id="PTHR21366">
    <property type="entry name" value="GLYOXALASE FAMILY PROTEIN"/>
    <property type="match status" value="1"/>
</dbReference>
<evidence type="ECO:0000259" key="1">
    <source>
        <dbReference type="PROSITE" id="PS51819"/>
    </source>
</evidence>
<evidence type="ECO:0000313" key="3">
    <source>
        <dbReference type="Proteomes" id="UP000192761"/>
    </source>
</evidence>
<evidence type="ECO:0000313" key="2">
    <source>
        <dbReference type="EMBL" id="SMC20425.1"/>
    </source>
</evidence>
<dbReference type="EMBL" id="FWXD01000004">
    <property type="protein sequence ID" value="SMC20425.1"/>
    <property type="molecule type" value="Genomic_DNA"/>
</dbReference>
<dbReference type="OrthoDB" id="9812656at2"/>
<proteinExistence type="predicted"/>
<sequence length="125" mass="13985">MPQLDHLIVRVSDPQRSARFYEQLLGFAHEGNGGPFEIVRVNEATTLDLLGEPPKDAMHLAFTLDRASFEGVRARLQARGIAYGGHPFTRDGHSAPQQGARGWADSLYFHDPDQHNIEVRTHDDV</sequence>
<dbReference type="AlphaFoldDB" id="A0A1W1X8W9"/>
<keyword evidence="3" id="KW-1185">Reference proteome</keyword>
<gene>
    <name evidence="2" type="ORF">SAMN02745857_00953</name>
</gene>
<keyword evidence="2" id="KW-0223">Dioxygenase</keyword>
<dbReference type="Proteomes" id="UP000192761">
    <property type="component" value="Unassembled WGS sequence"/>
</dbReference>
<dbReference type="RefSeq" id="WP_084089431.1">
    <property type="nucleotide sequence ID" value="NZ_FWXD01000004.1"/>
</dbReference>
<dbReference type="PANTHER" id="PTHR21366:SF14">
    <property type="entry name" value="GLYOXALASE DOMAIN-CONTAINING PROTEIN 5"/>
    <property type="match status" value="1"/>
</dbReference>
<organism evidence="2 3">
    <name type="scientific">Andreprevotia lacus DSM 23236</name>
    <dbReference type="NCBI Taxonomy" id="1121001"/>
    <lineage>
        <taxon>Bacteria</taxon>
        <taxon>Pseudomonadati</taxon>
        <taxon>Pseudomonadota</taxon>
        <taxon>Betaproteobacteria</taxon>
        <taxon>Neisseriales</taxon>
        <taxon>Chitinibacteraceae</taxon>
        <taxon>Andreprevotia</taxon>
    </lineage>
</organism>
<keyword evidence="2" id="KW-0560">Oxidoreductase</keyword>
<dbReference type="SUPFAM" id="SSF54593">
    <property type="entry name" value="Glyoxalase/Bleomycin resistance protein/Dihydroxybiphenyl dioxygenase"/>
    <property type="match status" value="1"/>
</dbReference>
<dbReference type="InterPro" id="IPR050383">
    <property type="entry name" value="GlyoxalaseI/FosfomycinResist"/>
</dbReference>
<feature type="domain" description="VOC" evidence="1">
    <location>
        <begin position="3"/>
        <end position="122"/>
    </location>
</feature>
<dbReference type="STRING" id="1121001.SAMN02745857_00953"/>
<dbReference type="Pfam" id="PF00903">
    <property type="entry name" value="Glyoxalase"/>
    <property type="match status" value="1"/>
</dbReference>
<accession>A0A1W1X8W9</accession>
<dbReference type="InterPro" id="IPR037523">
    <property type="entry name" value="VOC_core"/>
</dbReference>
<dbReference type="InterPro" id="IPR029068">
    <property type="entry name" value="Glyas_Bleomycin-R_OHBP_Dase"/>
</dbReference>
<dbReference type="PROSITE" id="PS51819">
    <property type="entry name" value="VOC"/>
    <property type="match status" value="1"/>
</dbReference>
<dbReference type="GO" id="GO:0051213">
    <property type="term" value="F:dioxygenase activity"/>
    <property type="evidence" value="ECO:0007669"/>
    <property type="project" value="UniProtKB-KW"/>
</dbReference>
<dbReference type="Gene3D" id="3.10.180.10">
    <property type="entry name" value="2,3-Dihydroxybiphenyl 1,2-Dioxygenase, domain 1"/>
    <property type="match status" value="1"/>
</dbReference>